<proteinExistence type="predicted"/>
<protein>
    <submittedName>
        <fullName evidence="1">Uncharacterized protein</fullName>
    </submittedName>
</protein>
<reference evidence="1 2" key="1">
    <citation type="journal article" date="2006" name="Proc. Natl. Acad. Sci. U.S.A.">
        <title>Burkholderia xenovorans LB400 harbors a multi-replicon, 9.73-Mbp genome shaped for versatility.</title>
        <authorList>
            <person name="Chain P.S."/>
            <person name="Denef V.J."/>
            <person name="Konstantinidis K.T."/>
            <person name="Vergez L.M."/>
            <person name="Agullo L."/>
            <person name="Reyes V.L."/>
            <person name="Hauser L."/>
            <person name="Cordova M."/>
            <person name="Gomez L."/>
            <person name="Gonzalez M."/>
            <person name="Land M."/>
            <person name="Lao V."/>
            <person name="Larimer F."/>
            <person name="LiPuma J.J."/>
            <person name="Mahenthiralingam E."/>
            <person name="Malfatti S.A."/>
            <person name="Marx C.J."/>
            <person name="Parnell J.J."/>
            <person name="Ramette A."/>
            <person name="Richardson P."/>
            <person name="Seeger M."/>
            <person name="Smith D."/>
            <person name="Spilker T."/>
            <person name="Sul W.J."/>
            <person name="Tsoi T.V."/>
            <person name="Ulrich L.E."/>
            <person name="Zhulin I.B."/>
            <person name="Tiedje J.M."/>
        </authorList>
    </citation>
    <scope>NUCLEOTIDE SEQUENCE [LARGE SCALE GENOMIC DNA]</scope>
    <source>
        <strain evidence="1 2">LB400</strain>
    </source>
</reference>
<gene>
    <name evidence="1" type="ORF">Bxe_A0250</name>
</gene>
<dbReference type="AlphaFoldDB" id="Q13TA6"/>
<evidence type="ECO:0000313" key="2">
    <source>
        <dbReference type="Proteomes" id="UP000001817"/>
    </source>
</evidence>
<dbReference type="KEGG" id="bxe:Bxe_A0250"/>
<keyword evidence="2" id="KW-1185">Reference proteome</keyword>
<dbReference type="Proteomes" id="UP000001817">
    <property type="component" value="Chromosome 1"/>
</dbReference>
<name>Q13TA6_PARXL</name>
<dbReference type="EMBL" id="CP000270">
    <property type="protein sequence ID" value="ABE32683.1"/>
    <property type="molecule type" value="Genomic_DNA"/>
</dbReference>
<accession>Q13TA6</accession>
<evidence type="ECO:0000313" key="1">
    <source>
        <dbReference type="EMBL" id="ABE32683.1"/>
    </source>
</evidence>
<sequence length="117" mass="13248">MMKALGRFRRHRSILPRALCCARSSFEDVFLVRVSSPIQRKNPPLGRHPSARQNPLATKLCELTDRLKGGCLADHYFESAPKTINTPLLAHLLLGISCLLNIITTKQNSSIEFFRKF</sequence>
<organism evidence="1 2">
    <name type="scientific">Paraburkholderia xenovorans (strain LB400)</name>
    <dbReference type="NCBI Taxonomy" id="266265"/>
    <lineage>
        <taxon>Bacteria</taxon>
        <taxon>Pseudomonadati</taxon>
        <taxon>Pseudomonadota</taxon>
        <taxon>Betaproteobacteria</taxon>
        <taxon>Burkholderiales</taxon>
        <taxon>Burkholderiaceae</taxon>
        <taxon>Paraburkholderia</taxon>
    </lineage>
</organism>